<evidence type="ECO:0000256" key="2">
    <source>
        <dbReference type="ARBA" id="ARBA00022723"/>
    </source>
</evidence>
<dbReference type="InterPro" id="IPR012337">
    <property type="entry name" value="RNaseH-like_sf"/>
</dbReference>
<dbReference type="PANTHER" id="PTHR46481">
    <property type="entry name" value="ZINC FINGER BED DOMAIN-CONTAINING PROTEIN 4"/>
    <property type="match status" value="1"/>
</dbReference>
<evidence type="ECO:0000256" key="4">
    <source>
        <dbReference type="ARBA" id="ARBA00022833"/>
    </source>
</evidence>
<keyword evidence="5" id="KW-0539">Nucleus</keyword>
<dbReference type="PANTHER" id="PTHR46481:SF10">
    <property type="entry name" value="ZINC FINGER BED DOMAIN-CONTAINING PROTEIN 39"/>
    <property type="match status" value="1"/>
</dbReference>
<dbReference type="Gramene" id="Psat01G0053500-T1">
    <property type="protein sequence ID" value="KAI5441108.1"/>
    <property type="gene ID" value="KIW84_010535"/>
</dbReference>
<gene>
    <name evidence="6" type="ORF">KIW84_010535</name>
</gene>
<dbReference type="Proteomes" id="UP001058974">
    <property type="component" value="Chromosome 1"/>
</dbReference>
<comment type="caution">
    <text evidence="6">The sequence shown here is derived from an EMBL/GenBank/DDBJ whole genome shotgun (WGS) entry which is preliminary data.</text>
</comment>
<evidence type="ECO:0000313" key="6">
    <source>
        <dbReference type="EMBL" id="KAI5441108.1"/>
    </source>
</evidence>
<protein>
    <recommendedName>
        <fullName evidence="8">Zinc finger BED domain-containing protein RICESLEEPER 2-like</fullName>
    </recommendedName>
</protein>
<keyword evidence="7" id="KW-1185">Reference proteome</keyword>
<dbReference type="AlphaFoldDB" id="A0A9D4YMH0"/>
<dbReference type="GO" id="GO:0005634">
    <property type="term" value="C:nucleus"/>
    <property type="evidence" value="ECO:0007669"/>
    <property type="project" value="UniProtKB-SubCell"/>
</dbReference>
<dbReference type="InterPro" id="IPR052035">
    <property type="entry name" value="ZnF_BED_domain_contain"/>
</dbReference>
<keyword evidence="4" id="KW-0862">Zinc</keyword>
<proteinExistence type="predicted"/>
<dbReference type="GO" id="GO:0008270">
    <property type="term" value="F:zinc ion binding"/>
    <property type="evidence" value="ECO:0007669"/>
    <property type="project" value="UniProtKB-KW"/>
</dbReference>
<evidence type="ECO:0000256" key="3">
    <source>
        <dbReference type="ARBA" id="ARBA00022771"/>
    </source>
</evidence>
<keyword evidence="2" id="KW-0479">Metal-binding</keyword>
<name>A0A9D4YMH0_PEA</name>
<reference evidence="6 7" key="1">
    <citation type="journal article" date="2022" name="Nat. Genet.">
        <title>Improved pea reference genome and pan-genome highlight genomic features and evolutionary characteristics.</title>
        <authorList>
            <person name="Yang T."/>
            <person name="Liu R."/>
            <person name="Luo Y."/>
            <person name="Hu S."/>
            <person name="Wang D."/>
            <person name="Wang C."/>
            <person name="Pandey M.K."/>
            <person name="Ge S."/>
            <person name="Xu Q."/>
            <person name="Li N."/>
            <person name="Li G."/>
            <person name="Huang Y."/>
            <person name="Saxena R.K."/>
            <person name="Ji Y."/>
            <person name="Li M."/>
            <person name="Yan X."/>
            <person name="He Y."/>
            <person name="Liu Y."/>
            <person name="Wang X."/>
            <person name="Xiang C."/>
            <person name="Varshney R.K."/>
            <person name="Ding H."/>
            <person name="Gao S."/>
            <person name="Zong X."/>
        </authorList>
    </citation>
    <scope>NUCLEOTIDE SEQUENCE [LARGE SCALE GENOMIC DNA]</scope>
    <source>
        <strain evidence="6 7">cv. Zhongwan 6</strain>
    </source>
</reference>
<organism evidence="6 7">
    <name type="scientific">Pisum sativum</name>
    <name type="common">Garden pea</name>
    <name type="synonym">Lathyrus oleraceus</name>
    <dbReference type="NCBI Taxonomy" id="3888"/>
    <lineage>
        <taxon>Eukaryota</taxon>
        <taxon>Viridiplantae</taxon>
        <taxon>Streptophyta</taxon>
        <taxon>Embryophyta</taxon>
        <taxon>Tracheophyta</taxon>
        <taxon>Spermatophyta</taxon>
        <taxon>Magnoliopsida</taxon>
        <taxon>eudicotyledons</taxon>
        <taxon>Gunneridae</taxon>
        <taxon>Pentapetalae</taxon>
        <taxon>rosids</taxon>
        <taxon>fabids</taxon>
        <taxon>Fabales</taxon>
        <taxon>Fabaceae</taxon>
        <taxon>Papilionoideae</taxon>
        <taxon>50 kb inversion clade</taxon>
        <taxon>NPAAA clade</taxon>
        <taxon>Hologalegina</taxon>
        <taxon>IRL clade</taxon>
        <taxon>Fabeae</taxon>
        <taxon>Lathyrus</taxon>
    </lineage>
</organism>
<keyword evidence="3" id="KW-0863">Zinc-finger</keyword>
<dbReference type="SUPFAM" id="SSF53098">
    <property type="entry name" value="Ribonuclease H-like"/>
    <property type="match status" value="1"/>
</dbReference>
<evidence type="ECO:0000256" key="5">
    <source>
        <dbReference type="ARBA" id="ARBA00023242"/>
    </source>
</evidence>
<evidence type="ECO:0008006" key="8">
    <source>
        <dbReference type="Google" id="ProtNLM"/>
    </source>
</evidence>
<sequence>MEEELMSKTMEYEEAMCVANERTERFKQFMASHVNQGLSFDMDFLAPIDESDDLDLDLTVEQDCKLVEPNSNVLEEHSKIKNTKRKHKSQMMLDMQVKLKSLKVDNLVSREMCARLIIKRDLPFKFAEFEEITTWLQYLNPDYIPITRNTAKVNLLNSKILNFCHMPPPHTVFELCKRIYEFLTDWGIEKKIFIITLDNASVNDVMQQTLKSRLALQNWLLCKGEFFHVCCSARILNLIVQEGLKVAFGALKKIRETIKHVKGSESKMVKCKQCIDMVSNIDISSGLVTDVPTRWNSTYLMLKSALKYQREFENLHC</sequence>
<comment type="subcellular location">
    <subcellularLocation>
        <location evidence="1">Nucleus</location>
    </subcellularLocation>
</comment>
<evidence type="ECO:0000313" key="7">
    <source>
        <dbReference type="Proteomes" id="UP001058974"/>
    </source>
</evidence>
<accession>A0A9D4YMH0</accession>
<evidence type="ECO:0000256" key="1">
    <source>
        <dbReference type="ARBA" id="ARBA00004123"/>
    </source>
</evidence>
<dbReference type="EMBL" id="JAMSHJ010000001">
    <property type="protein sequence ID" value="KAI5441108.1"/>
    <property type="molecule type" value="Genomic_DNA"/>
</dbReference>